<evidence type="ECO:0000256" key="1">
    <source>
        <dbReference type="SAM" id="MobiDB-lite"/>
    </source>
</evidence>
<evidence type="ECO:0000313" key="2">
    <source>
        <dbReference type="EMBL" id="CAG6689257.1"/>
    </source>
</evidence>
<dbReference type="AlphaFoldDB" id="A0A8D8TNF8"/>
<dbReference type="EMBL" id="HBUF01339504">
    <property type="protein sequence ID" value="CAG6700674.1"/>
    <property type="molecule type" value="Transcribed_RNA"/>
</dbReference>
<protein>
    <submittedName>
        <fullName evidence="2">Uncharacterized protein</fullName>
    </submittedName>
</protein>
<dbReference type="EMBL" id="HBUF01291126">
    <property type="protein sequence ID" value="CAG6689257.1"/>
    <property type="molecule type" value="Transcribed_RNA"/>
</dbReference>
<dbReference type="EMBL" id="HBUF01049939">
    <property type="protein sequence ID" value="CAG6621340.1"/>
    <property type="molecule type" value="Transcribed_RNA"/>
</dbReference>
<feature type="region of interest" description="Disordered" evidence="1">
    <location>
        <begin position="1"/>
        <end position="24"/>
    </location>
</feature>
<dbReference type="EMBL" id="HBUF01049937">
    <property type="protein sequence ID" value="CAG6621336.1"/>
    <property type="molecule type" value="Transcribed_RNA"/>
</dbReference>
<dbReference type="EMBL" id="HBUF01291128">
    <property type="protein sequence ID" value="CAG6689264.1"/>
    <property type="molecule type" value="Transcribed_RNA"/>
</dbReference>
<proteinExistence type="predicted"/>
<reference evidence="2" key="1">
    <citation type="submission" date="2021-05" db="EMBL/GenBank/DDBJ databases">
        <authorList>
            <person name="Alioto T."/>
            <person name="Alioto T."/>
            <person name="Gomez Garrido J."/>
        </authorList>
    </citation>
    <scope>NUCLEOTIDE SEQUENCE</scope>
</reference>
<dbReference type="EMBL" id="HBUF01339502">
    <property type="protein sequence ID" value="CAG6700662.1"/>
    <property type="molecule type" value="Transcribed_RNA"/>
</dbReference>
<dbReference type="EMBL" id="HBUF01339503">
    <property type="protein sequence ID" value="CAG6700668.1"/>
    <property type="molecule type" value="Transcribed_RNA"/>
</dbReference>
<dbReference type="EMBL" id="HBUF01339501">
    <property type="protein sequence ID" value="CAG6700656.1"/>
    <property type="molecule type" value="Transcribed_RNA"/>
</dbReference>
<organism evidence="2">
    <name type="scientific">Cacopsylla melanoneura</name>
    <dbReference type="NCBI Taxonomy" id="428564"/>
    <lineage>
        <taxon>Eukaryota</taxon>
        <taxon>Metazoa</taxon>
        <taxon>Ecdysozoa</taxon>
        <taxon>Arthropoda</taxon>
        <taxon>Hexapoda</taxon>
        <taxon>Insecta</taxon>
        <taxon>Pterygota</taxon>
        <taxon>Neoptera</taxon>
        <taxon>Paraneoptera</taxon>
        <taxon>Hemiptera</taxon>
        <taxon>Sternorrhyncha</taxon>
        <taxon>Psylloidea</taxon>
        <taxon>Psyllidae</taxon>
        <taxon>Psyllinae</taxon>
        <taxon>Cacopsylla</taxon>
    </lineage>
</organism>
<dbReference type="EMBL" id="HBUF01652579">
    <property type="protein sequence ID" value="CAG6787208.1"/>
    <property type="molecule type" value="Transcribed_RNA"/>
</dbReference>
<accession>A0A8D8TNF8</accession>
<dbReference type="EMBL" id="HBUF01049938">
    <property type="protein sequence ID" value="CAG6621338.1"/>
    <property type="molecule type" value="Transcribed_RNA"/>
</dbReference>
<dbReference type="EMBL" id="HBUF01652580">
    <property type="protein sequence ID" value="CAG6787210.1"/>
    <property type="molecule type" value="Transcribed_RNA"/>
</dbReference>
<dbReference type="EMBL" id="HBUF01049935">
    <property type="protein sequence ID" value="CAG6621332.1"/>
    <property type="molecule type" value="Transcribed_RNA"/>
</dbReference>
<name>A0A8D8TNF8_9HEMI</name>
<dbReference type="EMBL" id="HBUF01049934">
    <property type="protein sequence ID" value="CAG6621330.1"/>
    <property type="molecule type" value="Transcribed_RNA"/>
</dbReference>
<dbReference type="EMBL" id="HBUF01291127">
    <property type="protein sequence ID" value="CAG6689260.1"/>
    <property type="molecule type" value="Transcribed_RNA"/>
</dbReference>
<dbReference type="EMBL" id="HBUF01291125">
    <property type="protein sequence ID" value="CAG6689253.1"/>
    <property type="molecule type" value="Transcribed_RNA"/>
</dbReference>
<dbReference type="EMBL" id="HBUF01291129">
    <property type="protein sequence ID" value="CAG6689268.1"/>
    <property type="molecule type" value="Transcribed_RNA"/>
</dbReference>
<dbReference type="EMBL" id="HBUF01049936">
    <property type="protein sequence ID" value="CAG6621334.1"/>
    <property type="molecule type" value="Transcribed_RNA"/>
</dbReference>
<sequence>MRTVTKRTLSMKEKPDLPQPAPPHNREVVDLVVLDLVALQPLVDHTALLQVDPLLQLPAVAMDPHQAQDSGHHLLHQPQLHPVEVLKVTSHPATLAEVEAVQ</sequence>